<accession>A0ABS8VTP8</accession>
<evidence type="ECO:0000313" key="2">
    <source>
        <dbReference type="EMBL" id="MCE0744045.1"/>
    </source>
</evidence>
<evidence type="ECO:0008006" key="4">
    <source>
        <dbReference type="Google" id="ProtNLM"/>
    </source>
</evidence>
<keyword evidence="3" id="KW-1185">Reference proteome</keyword>
<sequence length="313" mass="31580">MKHLSTHSLLRRHSLWQMTASVLGFTAALWGAAPAFAASVPAGCATIHHENAGSGEDHAAFSHITVTFPGDSGTLTAAGQTLTGTTGSAGDVADASSVLLLAALTGHHNAACSQWLETEGKVAQASLAAGHALKLAWTSATVKRGALHVSMAGAGLAISGTGSNATAALTFSGVATSGTSATSLIPSSAQASFSLPTNELASLMAATAGKSTQLPAVHVTIQSLSAKRDTVELSGNGRATLTGEHESASASGHLEIRDIGTLIQKAQQDSQTKIAAALVLARIVSHKSGDSNTWDTNWEGGILTVNGVPLPLR</sequence>
<evidence type="ECO:0000313" key="3">
    <source>
        <dbReference type="Proteomes" id="UP001521074"/>
    </source>
</evidence>
<evidence type="ECO:0000256" key="1">
    <source>
        <dbReference type="SAM" id="SignalP"/>
    </source>
</evidence>
<feature type="signal peptide" evidence="1">
    <location>
        <begin position="1"/>
        <end position="37"/>
    </location>
</feature>
<protein>
    <recommendedName>
        <fullName evidence="4">DUF2125 domain-containing protein</fullName>
    </recommendedName>
</protein>
<gene>
    <name evidence="2" type="ORF">LWC05_09145</name>
</gene>
<name>A0ABS8VTP8_9PROT</name>
<feature type="chain" id="PRO_5046269545" description="DUF2125 domain-containing protein" evidence="1">
    <location>
        <begin position="38"/>
        <end position="313"/>
    </location>
</feature>
<reference evidence="2 3" key="1">
    <citation type="submission" date="2021-12" db="EMBL/GenBank/DDBJ databases">
        <title>Genome sequence of Acetobacter sicerae DmPark20a_162.</title>
        <authorList>
            <person name="Chaston J.M."/>
        </authorList>
    </citation>
    <scope>NUCLEOTIDE SEQUENCE [LARGE SCALE GENOMIC DNA]</scope>
    <source>
        <strain evidence="2 3">DmPark20a_162</strain>
    </source>
</reference>
<organism evidence="2 3">
    <name type="scientific">Acetobacter sicerae</name>
    <dbReference type="NCBI Taxonomy" id="85325"/>
    <lineage>
        <taxon>Bacteria</taxon>
        <taxon>Pseudomonadati</taxon>
        <taxon>Pseudomonadota</taxon>
        <taxon>Alphaproteobacteria</taxon>
        <taxon>Acetobacterales</taxon>
        <taxon>Acetobacteraceae</taxon>
        <taxon>Acetobacter</taxon>
    </lineage>
</organism>
<keyword evidence="1" id="KW-0732">Signal</keyword>
<dbReference type="EMBL" id="JAJSOJ010000026">
    <property type="protein sequence ID" value="MCE0744045.1"/>
    <property type="molecule type" value="Genomic_DNA"/>
</dbReference>
<proteinExistence type="predicted"/>
<dbReference type="RefSeq" id="WP_232877685.1">
    <property type="nucleotide sequence ID" value="NZ_JAJSOJ010000026.1"/>
</dbReference>
<dbReference type="Proteomes" id="UP001521074">
    <property type="component" value="Unassembled WGS sequence"/>
</dbReference>
<comment type="caution">
    <text evidence="2">The sequence shown here is derived from an EMBL/GenBank/DDBJ whole genome shotgun (WGS) entry which is preliminary data.</text>
</comment>